<evidence type="ECO:0000313" key="4">
    <source>
        <dbReference type="WBParaSite" id="SSLN_0000538701-mRNA-1"/>
    </source>
</evidence>
<evidence type="ECO:0000313" key="3">
    <source>
        <dbReference type="Proteomes" id="UP000275846"/>
    </source>
</evidence>
<gene>
    <name evidence="1" type="primary">UQCC2</name>
    <name evidence="2" type="ORF">SSLN_LOCUS5224</name>
    <name evidence="1" type="ORF">TR153104</name>
</gene>
<dbReference type="EMBL" id="UYSU01033169">
    <property type="protein sequence ID" value="VDL91609.1"/>
    <property type="molecule type" value="Genomic_DNA"/>
</dbReference>
<dbReference type="WBParaSite" id="SSLN_0000538701-mRNA-1">
    <property type="protein sequence ID" value="SSLN_0000538701-mRNA-1"/>
    <property type="gene ID" value="SSLN_0000538701"/>
</dbReference>
<proteinExistence type="predicted"/>
<evidence type="ECO:0000313" key="2">
    <source>
        <dbReference type="EMBL" id="VDL91609.1"/>
    </source>
</evidence>
<reference evidence="4" key="2">
    <citation type="submission" date="2016-06" db="UniProtKB">
        <authorList>
            <consortium name="WormBaseParasite"/>
        </authorList>
    </citation>
    <scope>IDENTIFICATION</scope>
</reference>
<reference evidence="2 3" key="3">
    <citation type="submission" date="2018-11" db="EMBL/GenBank/DDBJ databases">
        <authorList>
            <consortium name="Pathogen Informatics"/>
        </authorList>
    </citation>
    <scope>NUCLEOTIDE SEQUENCE [LARGE SCALE GENOMIC DNA]</scope>
    <source>
        <strain evidence="2 3">NST_G2</strain>
    </source>
</reference>
<protein>
    <submittedName>
        <fullName evidence="1 4">Ubiquinol-cytochrome-c reductase complex assembly factor 2</fullName>
    </submittedName>
</protein>
<evidence type="ECO:0000313" key="1">
    <source>
        <dbReference type="EMBL" id="JAP62005.1"/>
    </source>
</evidence>
<organism evidence="1">
    <name type="scientific">Schistocephalus solidus</name>
    <name type="common">Tapeworm</name>
    <dbReference type="NCBI Taxonomy" id="70667"/>
    <lineage>
        <taxon>Eukaryota</taxon>
        <taxon>Metazoa</taxon>
        <taxon>Spiralia</taxon>
        <taxon>Lophotrochozoa</taxon>
        <taxon>Platyhelminthes</taxon>
        <taxon>Cestoda</taxon>
        <taxon>Eucestoda</taxon>
        <taxon>Diphyllobothriidea</taxon>
        <taxon>Diphyllobothriidae</taxon>
        <taxon>Schistocephalus</taxon>
    </lineage>
</organism>
<accession>A0A0V0J8L2</accession>
<sequence>MARVLLRQLRPLSSESVSSLTLRLQQTVDSWPIDTSKGERDIRIHLRQRCQELVSALQQDSVKATPLVKEEIASLTRLMQNHHRGKYGVPSGLGANEEAGGAPLIGATGLSLPEICRVLNTEDHRVPKRSLWSRVWRFFS</sequence>
<dbReference type="EMBL" id="GEEE01001220">
    <property type="protein sequence ID" value="JAP62005.1"/>
    <property type="molecule type" value="Transcribed_RNA"/>
</dbReference>
<dbReference type="Proteomes" id="UP000275846">
    <property type="component" value="Unassembled WGS sequence"/>
</dbReference>
<name>A0A0V0J8L2_SCHSO</name>
<dbReference type="OrthoDB" id="6265275at2759"/>
<dbReference type="AlphaFoldDB" id="A0A0V0J8L2"/>
<dbReference type="Pfam" id="PF20180">
    <property type="entry name" value="UQCC2_CBP6"/>
    <property type="match status" value="1"/>
</dbReference>
<reference evidence="1" key="1">
    <citation type="submission" date="2016-01" db="EMBL/GenBank/DDBJ databases">
        <title>Reference transcriptome for the parasite Schistocephalus solidus: insights into the molecular evolution of parasitism.</title>
        <authorList>
            <person name="Hebert F.O."/>
            <person name="Grambauer S."/>
            <person name="Barber I."/>
            <person name="Landry C.R."/>
            <person name="Aubin-Horth N."/>
        </authorList>
    </citation>
    <scope>NUCLEOTIDE SEQUENCE</scope>
</reference>
<keyword evidence="3" id="KW-1185">Reference proteome</keyword>